<dbReference type="PANTHER" id="PTHR30450:SF1">
    <property type="entry name" value="D-METHIONINE TRANSPORT SYSTEM PERMEASE PROTEIN METI-RELATED"/>
    <property type="match status" value="1"/>
</dbReference>
<dbReference type="KEGG" id="tab:CIG75_06260"/>
<evidence type="ECO:0000256" key="4">
    <source>
        <dbReference type="ARBA" id="ARBA00022475"/>
    </source>
</evidence>
<keyword evidence="7 8" id="KW-0472">Membrane</keyword>
<feature type="transmembrane region" description="Helical" evidence="8">
    <location>
        <begin position="87"/>
        <end position="110"/>
    </location>
</feature>
<dbReference type="InterPro" id="IPR000515">
    <property type="entry name" value="MetI-like"/>
</dbReference>
<keyword evidence="3 8" id="KW-0813">Transport</keyword>
<dbReference type="PROSITE" id="PS50928">
    <property type="entry name" value="ABC_TM1"/>
    <property type="match status" value="1"/>
</dbReference>
<sequence length="222" mass="24251">MLLEWFPNVFWPEIWKSVNETLYMVVIATLFTAVIGLPLGVLVYLTGPGQLMQNRILNQVLSIIINVFRSIPFIILLILIIPFTKFIVGTSLGVSAAIPPLVVGAAPFFARLVETSLREVDRGVIEMAQSMGASTWQIVTRVLLPEARPGILAGLTITLVVLIGYSAMSGAIGGGGLGDLALRYGYQRYQMDVTIVATCIMIALVQVFQMLGDRLVAHFSRK</sequence>
<dbReference type="AlphaFoldDB" id="A0A223D6E1"/>
<dbReference type="CDD" id="cd06261">
    <property type="entry name" value="TM_PBP2"/>
    <property type="match status" value="1"/>
</dbReference>
<dbReference type="Proteomes" id="UP000214688">
    <property type="component" value="Chromosome"/>
</dbReference>
<feature type="domain" description="ABC transmembrane type-1" evidence="9">
    <location>
        <begin position="18"/>
        <end position="212"/>
    </location>
</feature>
<evidence type="ECO:0000256" key="5">
    <source>
        <dbReference type="ARBA" id="ARBA00022692"/>
    </source>
</evidence>
<evidence type="ECO:0000256" key="1">
    <source>
        <dbReference type="ARBA" id="ARBA00004651"/>
    </source>
</evidence>
<keyword evidence="4" id="KW-1003">Cell membrane</keyword>
<reference evidence="10 11" key="1">
    <citation type="journal article" date="2015" name="Int. J. Syst. Evol. Microbiol.">
        <title>Tumebacillus algifaecis sp. nov., isolated from decomposing algal scum.</title>
        <authorList>
            <person name="Wu Y.F."/>
            <person name="Zhang B."/>
            <person name="Xing P."/>
            <person name="Wu Q.L."/>
            <person name="Liu S.J."/>
        </authorList>
    </citation>
    <scope>NUCLEOTIDE SEQUENCE [LARGE SCALE GENOMIC DNA]</scope>
    <source>
        <strain evidence="10 11">THMBR28</strain>
    </source>
</reference>
<evidence type="ECO:0000259" key="9">
    <source>
        <dbReference type="PROSITE" id="PS50928"/>
    </source>
</evidence>
<gene>
    <name evidence="10" type="ORF">CIG75_06260</name>
</gene>
<evidence type="ECO:0000256" key="3">
    <source>
        <dbReference type="ARBA" id="ARBA00022448"/>
    </source>
</evidence>
<evidence type="ECO:0000313" key="10">
    <source>
        <dbReference type="EMBL" id="ASS77135.1"/>
    </source>
</evidence>
<dbReference type="OrthoDB" id="9793490at2"/>
<evidence type="ECO:0000256" key="8">
    <source>
        <dbReference type="RuleBase" id="RU363032"/>
    </source>
</evidence>
<dbReference type="GO" id="GO:0005886">
    <property type="term" value="C:plasma membrane"/>
    <property type="evidence" value="ECO:0007669"/>
    <property type="project" value="UniProtKB-SubCell"/>
</dbReference>
<keyword evidence="6 8" id="KW-1133">Transmembrane helix</keyword>
<dbReference type="PANTHER" id="PTHR30450">
    <property type="entry name" value="ABC TRANSPORTER PERMEASE"/>
    <property type="match status" value="1"/>
</dbReference>
<feature type="transmembrane region" description="Helical" evidence="8">
    <location>
        <begin position="193"/>
        <end position="212"/>
    </location>
</feature>
<dbReference type="SUPFAM" id="SSF161098">
    <property type="entry name" value="MetI-like"/>
    <property type="match status" value="1"/>
</dbReference>
<dbReference type="EMBL" id="CP022657">
    <property type="protein sequence ID" value="ASS77135.1"/>
    <property type="molecule type" value="Genomic_DNA"/>
</dbReference>
<proteinExistence type="inferred from homology"/>
<dbReference type="InterPro" id="IPR051322">
    <property type="entry name" value="AA_ABC_Transporter_Permease"/>
</dbReference>
<comment type="similarity">
    <text evidence="2">Belongs to the binding-protein-dependent transport system permease family. CysTW subfamily.</text>
</comment>
<dbReference type="NCBIfam" id="NF008049">
    <property type="entry name" value="PRK10782.1"/>
    <property type="match status" value="1"/>
</dbReference>
<keyword evidence="11" id="KW-1185">Reference proteome</keyword>
<evidence type="ECO:0000256" key="6">
    <source>
        <dbReference type="ARBA" id="ARBA00022989"/>
    </source>
</evidence>
<feature type="transmembrane region" description="Helical" evidence="8">
    <location>
        <begin position="151"/>
        <end position="173"/>
    </location>
</feature>
<evidence type="ECO:0000256" key="2">
    <source>
        <dbReference type="ARBA" id="ARBA00007069"/>
    </source>
</evidence>
<accession>A0A223D6E1</accession>
<name>A0A223D6E1_9BACL</name>
<protein>
    <submittedName>
        <fullName evidence="10">Metal ABC transporter permease</fullName>
    </submittedName>
</protein>
<keyword evidence="5 8" id="KW-0812">Transmembrane</keyword>
<dbReference type="Gene3D" id="1.10.3720.10">
    <property type="entry name" value="MetI-like"/>
    <property type="match status" value="1"/>
</dbReference>
<dbReference type="Pfam" id="PF00528">
    <property type="entry name" value="BPD_transp_1"/>
    <property type="match status" value="1"/>
</dbReference>
<organism evidence="10 11">
    <name type="scientific">Tumebacillus algifaecis</name>
    <dbReference type="NCBI Taxonomy" id="1214604"/>
    <lineage>
        <taxon>Bacteria</taxon>
        <taxon>Bacillati</taxon>
        <taxon>Bacillota</taxon>
        <taxon>Bacilli</taxon>
        <taxon>Bacillales</taxon>
        <taxon>Alicyclobacillaceae</taxon>
        <taxon>Tumebacillus</taxon>
    </lineage>
</organism>
<evidence type="ECO:0000313" key="11">
    <source>
        <dbReference type="Proteomes" id="UP000214688"/>
    </source>
</evidence>
<dbReference type="GO" id="GO:0048473">
    <property type="term" value="P:D-methionine transmembrane transport"/>
    <property type="evidence" value="ECO:0007669"/>
    <property type="project" value="TreeGrafter"/>
</dbReference>
<feature type="transmembrane region" description="Helical" evidence="8">
    <location>
        <begin position="22"/>
        <end position="45"/>
    </location>
</feature>
<feature type="transmembrane region" description="Helical" evidence="8">
    <location>
        <begin position="57"/>
        <end position="81"/>
    </location>
</feature>
<dbReference type="InterPro" id="IPR035906">
    <property type="entry name" value="MetI-like_sf"/>
</dbReference>
<evidence type="ECO:0000256" key="7">
    <source>
        <dbReference type="ARBA" id="ARBA00023136"/>
    </source>
</evidence>
<dbReference type="FunFam" id="1.10.3720.10:FF:000002">
    <property type="entry name" value="D-methionine ABC transporter permease MetI"/>
    <property type="match status" value="1"/>
</dbReference>
<comment type="subcellular location">
    <subcellularLocation>
        <location evidence="1 8">Cell membrane</location>
        <topology evidence="1 8">Multi-pass membrane protein</topology>
    </subcellularLocation>
</comment>